<evidence type="ECO:0000313" key="4">
    <source>
        <dbReference type="Proteomes" id="UP000245771"/>
    </source>
</evidence>
<feature type="region of interest" description="Disordered" evidence="1">
    <location>
        <begin position="796"/>
        <end position="832"/>
    </location>
</feature>
<feature type="compositionally biased region" description="Basic residues" evidence="1">
    <location>
        <begin position="1707"/>
        <end position="1720"/>
    </location>
</feature>
<feature type="compositionally biased region" description="Polar residues" evidence="1">
    <location>
        <begin position="1674"/>
        <end position="1685"/>
    </location>
</feature>
<feature type="region of interest" description="Disordered" evidence="1">
    <location>
        <begin position="1073"/>
        <end position="1102"/>
    </location>
</feature>
<feature type="compositionally biased region" description="Low complexity" evidence="1">
    <location>
        <begin position="1082"/>
        <end position="1102"/>
    </location>
</feature>
<feature type="compositionally biased region" description="Polar residues" evidence="1">
    <location>
        <begin position="930"/>
        <end position="959"/>
    </location>
</feature>
<feature type="region of interest" description="Disordered" evidence="1">
    <location>
        <begin position="687"/>
        <end position="784"/>
    </location>
</feature>
<keyword evidence="2" id="KW-0472">Membrane</keyword>
<dbReference type="InParanoid" id="A0A316V466"/>
<feature type="region of interest" description="Disordered" evidence="1">
    <location>
        <begin position="1019"/>
        <end position="1041"/>
    </location>
</feature>
<feature type="region of interest" description="Disordered" evidence="1">
    <location>
        <begin position="101"/>
        <end position="126"/>
    </location>
</feature>
<evidence type="ECO:0000256" key="2">
    <source>
        <dbReference type="SAM" id="Phobius"/>
    </source>
</evidence>
<feature type="region of interest" description="Disordered" evidence="1">
    <location>
        <begin position="1589"/>
        <end position="1720"/>
    </location>
</feature>
<dbReference type="GeneID" id="37024870"/>
<dbReference type="Proteomes" id="UP000245771">
    <property type="component" value="Unassembled WGS sequence"/>
</dbReference>
<feature type="compositionally biased region" description="Polar residues" evidence="1">
    <location>
        <begin position="1623"/>
        <end position="1640"/>
    </location>
</feature>
<feature type="compositionally biased region" description="Low complexity" evidence="1">
    <location>
        <begin position="1532"/>
        <end position="1545"/>
    </location>
</feature>
<feature type="region of interest" description="Disordered" evidence="1">
    <location>
        <begin position="930"/>
        <end position="975"/>
    </location>
</feature>
<feature type="region of interest" description="Disordered" evidence="1">
    <location>
        <begin position="576"/>
        <end position="619"/>
    </location>
</feature>
<gene>
    <name evidence="3" type="ORF">FA14DRAFT_93073</name>
</gene>
<feature type="compositionally biased region" description="Pro residues" evidence="1">
    <location>
        <begin position="1598"/>
        <end position="1612"/>
    </location>
</feature>
<feature type="compositionally biased region" description="Basic and acidic residues" evidence="1">
    <location>
        <begin position="1370"/>
        <end position="1382"/>
    </location>
</feature>
<organism evidence="3 4">
    <name type="scientific">Meira miltonrushii</name>
    <dbReference type="NCBI Taxonomy" id="1280837"/>
    <lineage>
        <taxon>Eukaryota</taxon>
        <taxon>Fungi</taxon>
        <taxon>Dikarya</taxon>
        <taxon>Basidiomycota</taxon>
        <taxon>Ustilaginomycotina</taxon>
        <taxon>Exobasidiomycetes</taxon>
        <taxon>Exobasidiales</taxon>
        <taxon>Brachybasidiaceae</taxon>
        <taxon>Meira</taxon>
    </lineage>
</organism>
<evidence type="ECO:0000313" key="3">
    <source>
        <dbReference type="EMBL" id="PWN31798.1"/>
    </source>
</evidence>
<reference evidence="3 4" key="1">
    <citation type="journal article" date="2018" name="Mol. Biol. Evol.">
        <title>Broad Genomic Sampling Reveals a Smut Pathogenic Ancestry of the Fungal Clade Ustilaginomycotina.</title>
        <authorList>
            <person name="Kijpornyongpan T."/>
            <person name="Mondo S.J."/>
            <person name="Barry K."/>
            <person name="Sandor L."/>
            <person name="Lee J."/>
            <person name="Lipzen A."/>
            <person name="Pangilinan J."/>
            <person name="LaButti K."/>
            <person name="Hainaut M."/>
            <person name="Henrissat B."/>
            <person name="Grigoriev I.V."/>
            <person name="Spatafora J.W."/>
            <person name="Aime M.C."/>
        </authorList>
    </citation>
    <scope>NUCLEOTIDE SEQUENCE [LARGE SCALE GENOMIC DNA]</scope>
    <source>
        <strain evidence="3 4">MCA 3882</strain>
    </source>
</reference>
<dbReference type="RefSeq" id="XP_025352100.1">
    <property type="nucleotide sequence ID" value="XM_025503089.1"/>
</dbReference>
<feature type="transmembrane region" description="Helical" evidence="2">
    <location>
        <begin position="235"/>
        <end position="258"/>
    </location>
</feature>
<dbReference type="OrthoDB" id="10691670at2759"/>
<feature type="compositionally biased region" description="Low complexity" evidence="1">
    <location>
        <begin position="703"/>
        <end position="713"/>
    </location>
</feature>
<feature type="transmembrane region" description="Helical" evidence="2">
    <location>
        <begin position="205"/>
        <end position="229"/>
    </location>
</feature>
<evidence type="ECO:0000256" key="1">
    <source>
        <dbReference type="SAM" id="MobiDB-lite"/>
    </source>
</evidence>
<feature type="compositionally biased region" description="Polar residues" evidence="1">
    <location>
        <begin position="1383"/>
        <end position="1392"/>
    </location>
</feature>
<protein>
    <submittedName>
        <fullName evidence="3">Uncharacterized protein</fullName>
    </submittedName>
</protein>
<feature type="region of interest" description="Disordered" evidence="1">
    <location>
        <begin position="1518"/>
        <end position="1566"/>
    </location>
</feature>
<keyword evidence="4" id="KW-1185">Reference proteome</keyword>
<feature type="transmembrane region" description="Helical" evidence="2">
    <location>
        <begin position="442"/>
        <end position="461"/>
    </location>
</feature>
<feature type="transmembrane region" description="Helical" evidence="2">
    <location>
        <begin position="279"/>
        <end position="296"/>
    </location>
</feature>
<feature type="region of interest" description="Disordered" evidence="1">
    <location>
        <begin position="863"/>
        <end position="891"/>
    </location>
</feature>
<accession>A0A316V466</accession>
<feature type="transmembrane region" description="Helical" evidence="2">
    <location>
        <begin position="174"/>
        <end position="193"/>
    </location>
</feature>
<proteinExistence type="predicted"/>
<keyword evidence="2" id="KW-0812">Transmembrane</keyword>
<name>A0A316V466_9BASI</name>
<feature type="compositionally biased region" description="Low complexity" evidence="1">
    <location>
        <begin position="109"/>
        <end position="120"/>
    </location>
</feature>
<feature type="region of interest" description="Disordered" evidence="1">
    <location>
        <begin position="1279"/>
        <end position="1410"/>
    </location>
</feature>
<keyword evidence="2" id="KW-1133">Transmembrane helix</keyword>
<feature type="compositionally biased region" description="Polar residues" evidence="1">
    <location>
        <begin position="722"/>
        <end position="735"/>
    </location>
</feature>
<sequence>MIKMSSIPPPSSSSIPFLQSLGEFDANMPMVSVPWSQPASVVVILLGEHISQHTALNLSYSISFVGPLLLGGLVWDILTTDVALALQSLVGCIGGVRNGKDKGNRLRSSSDQSKDSVQSQAPQRETEPRNLILSSFIDRSQSDERERDEQMQIANLDKQVTVKVLSVLNRLCSFLARASALALITLYIAYTHGDHEIQCGSWPHTIVGLGAIATSMITVSIFINAFLAFPEASQWLFFPLSFFALAQFGMSFATVAAWRGGLRPSGVACYLRISRWSGIFHLGNLIFFVFLPFFFFCQNSSLSVTKNKNGHKRKTSTIVENSDTYAAVISGALSNALSKLNRERLTKRNRVSSLTATGSGVAIAKTLQDPLPSNPDQVKDWITARLATSTRDLSAKEGDEKCAVQSDMEGILILPGQPTSSYGSKAHTICVSEPTNVWADYIFWWFLAFCTALCGTIICFANWSGILTFSYFPVSVVLFVLFCQRLTTSPNRVFVTGQKVNLADFNKSDEGHRRNRLGSSPMSVRLAAAASTSATLKAEDSVRKPVRTSSLPRRSSAADATATKFREIFPVQQKSLRSSLERALPTRKPVPTDYAHTSAESVTVADEDTRERDGNDFSARFSGAVGTLMRKSSNFSLKSRIVQLMRESSNQGRPSSVGNGSDLEDGLRGFYVHENQQDPLMKLAAQGLTSSSYSSSTHPNRISPSTKRSSGSSGQPGHQARSPPQESSMEDVNNQLHDEKLSRNLLKFNSPTERKTRKSSPAMLSIRPNLERKNGGALDVPISPPKTAASIRTLADDHSLPRHSKIWSEQPTDDSLWTSLTDDESQYKQGLQPRYRQRRRLVLNGPVTGKMYDLDALLSTNIPESTSNDTTHSRSDHTSLPHSPAMQSEESEITLPISPQVVQRAYTAVKPLMPLGYRSTTLSPTLEVNERPSSFLQQSAPSSIASNQLSTMRKGTKSSINDRNRSESVGNASQEHQATYDTFGNYGNVSMDYVPGIASYQNTTDVPLVASYQNTTDVPLLVPNDSPEAHVTTGRDRGLSNPNSISSVMLIGQVPAHANRTKSEVETFDYSVAGKEGHDSKSSSSKKVPSSEANSSSGGSLSVYHSPNTSFSFSIAQGAMGVPLPNLTNLQEDAIMGMPTSNLSATAVPLTTIDSLRDLENEEEMENLRSNDSRYLERRTDIKGKQKAEEDIEDTYKGEVQGKKLDKSEQFLQEAKLGDSINLSDDVDIDQQPDWVLADEKRKEKERKLDQALKAGIEMADEDVLSIFLDKRGFSRSQAEELNAHRNERRKKRLSREGPTQSMRSAPTEMQRILSGGTTSTYHEDDEISSASESSTSQMQHDKLSHARTSPAMGKKGQDQYSEASFGLHDIADNPKLKERSIRSLSPSSQKASSRKKLKQKERARSPDQLQIRAAEAVVQAAPHRSSVHIQKNAEVHKTASGDDLFRGASENVSPLVIPSASISPLATKLPSPMEQVDKPILEHKRSFGQVTTGGFSVESDNSSRGASVKRQLYLRQNSGSHSTFSSDRRNQQSSSSNSGSAAVSEHGDSISTRSPMTGMGERGGIDIVKKHVLPKINTASSPVVTPQSALIALAGPPSHPPTIPLPPPPPESEMNPKDLSPISGNSMGAISSTSLNNQRTLERVEEDSGDSRPSTPEMAAKAKAIVRQKRMTPQRNESNTSILNSAKEDDSIAGSSAYESDEKLPGSKKRFKSKQRRGK</sequence>
<dbReference type="EMBL" id="KZ819607">
    <property type="protein sequence ID" value="PWN31798.1"/>
    <property type="molecule type" value="Genomic_DNA"/>
</dbReference>